<organism evidence="2 3">
    <name type="scientific">Daphnia pulex</name>
    <name type="common">Water flea</name>
    <dbReference type="NCBI Taxonomy" id="6669"/>
    <lineage>
        <taxon>Eukaryota</taxon>
        <taxon>Metazoa</taxon>
        <taxon>Ecdysozoa</taxon>
        <taxon>Arthropoda</taxon>
        <taxon>Crustacea</taxon>
        <taxon>Branchiopoda</taxon>
        <taxon>Diplostraca</taxon>
        <taxon>Cladocera</taxon>
        <taxon>Anomopoda</taxon>
        <taxon>Daphniidae</taxon>
        <taxon>Daphnia</taxon>
    </lineage>
</organism>
<keyword evidence="3" id="KW-1185">Reference proteome</keyword>
<protein>
    <submittedName>
        <fullName evidence="2">Uncharacterized protein</fullName>
    </submittedName>
</protein>
<dbReference type="OrthoDB" id="10656104at2759"/>
<dbReference type="HOGENOM" id="CLU_594848_0_0_1"/>
<dbReference type="AlphaFoldDB" id="E9I291"/>
<name>E9I291_DAPPU</name>
<gene>
    <name evidence="2" type="ORF">DAPPUDRAFT_120811</name>
</gene>
<proteinExistence type="predicted"/>
<feature type="compositionally biased region" description="Basic residues" evidence="1">
    <location>
        <begin position="159"/>
        <end position="172"/>
    </location>
</feature>
<feature type="compositionally biased region" description="Basic residues" evidence="1">
    <location>
        <begin position="185"/>
        <end position="195"/>
    </location>
</feature>
<evidence type="ECO:0000256" key="1">
    <source>
        <dbReference type="SAM" id="MobiDB-lite"/>
    </source>
</evidence>
<dbReference type="Proteomes" id="UP000000305">
    <property type="component" value="Unassembled WGS sequence"/>
</dbReference>
<feature type="region of interest" description="Disordered" evidence="1">
    <location>
        <begin position="149"/>
        <end position="196"/>
    </location>
</feature>
<evidence type="ECO:0000313" key="3">
    <source>
        <dbReference type="Proteomes" id="UP000000305"/>
    </source>
</evidence>
<dbReference type="InParanoid" id="E9I291"/>
<dbReference type="EMBL" id="GL734014">
    <property type="protein sequence ID" value="EFX61889.1"/>
    <property type="molecule type" value="Genomic_DNA"/>
</dbReference>
<sequence>MGGRLTSGVTLSHLPKLRKVCAPGYVGVKGLARCEHLTKLWVNRLSRTDAHQEHHGVGHHQDIPSSLDACCDRAECHRPVVRNGEAGAPVRRPRRSVQCFTDPKLVSLVGLWRAGHRVCHQAARCDQDGHVRIFHKRGPQRHVRPLYLPRQTSAPPRLPGRRSTHHVRRTREARRGPPTSPHPGCHVRHHRHPAGRTRQDVRSAVLQAPAHVPQHGRALPQHGERHLGGRSRLCPVHAPVFDQRYHLPAAGKPTRTRSGGVQQGQGRRVLRRLRQGVHRVHRQQVPPQRQELLFPCVQVGRVGREHQPHHCTGGNGVVDSRPFSDCGVRFGRLSEEVLHLALVCTEIFHSQRLNSMALSVFDSDPSPARLKWRKGVQAIVGALTGVDWSVQADTAHALRELHINLKDADHSLDICRFVAQLEVIVRVVSSSQGGRSKAVVLGTALAMWNAYFGFTMLEAA</sequence>
<reference evidence="2 3" key="1">
    <citation type="journal article" date="2011" name="Science">
        <title>The ecoresponsive genome of Daphnia pulex.</title>
        <authorList>
            <person name="Colbourne J.K."/>
            <person name="Pfrender M.E."/>
            <person name="Gilbert D."/>
            <person name="Thomas W.K."/>
            <person name="Tucker A."/>
            <person name="Oakley T.H."/>
            <person name="Tokishita S."/>
            <person name="Aerts A."/>
            <person name="Arnold G.J."/>
            <person name="Basu M.K."/>
            <person name="Bauer D.J."/>
            <person name="Caceres C.E."/>
            <person name="Carmel L."/>
            <person name="Casola C."/>
            <person name="Choi J.H."/>
            <person name="Detter J.C."/>
            <person name="Dong Q."/>
            <person name="Dusheyko S."/>
            <person name="Eads B.D."/>
            <person name="Frohlich T."/>
            <person name="Geiler-Samerotte K.A."/>
            <person name="Gerlach D."/>
            <person name="Hatcher P."/>
            <person name="Jogdeo S."/>
            <person name="Krijgsveld J."/>
            <person name="Kriventseva E.V."/>
            <person name="Kultz D."/>
            <person name="Laforsch C."/>
            <person name="Lindquist E."/>
            <person name="Lopez J."/>
            <person name="Manak J.R."/>
            <person name="Muller J."/>
            <person name="Pangilinan J."/>
            <person name="Patwardhan R.P."/>
            <person name="Pitluck S."/>
            <person name="Pritham E.J."/>
            <person name="Rechtsteiner A."/>
            <person name="Rho M."/>
            <person name="Rogozin I.B."/>
            <person name="Sakarya O."/>
            <person name="Salamov A."/>
            <person name="Schaack S."/>
            <person name="Shapiro H."/>
            <person name="Shiga Y."/>
            <person name="Skalitzky C."/>
            <person name="Smith Z."/>
            <person name="Souvorov A."/>
            <person name="Sung W."/>
            <person name="Tang Z."/>
            <person name="Tsuchiya D."/>
            <person name="Tu H."/>
            <person name="Vos H."/>
            <person name="Wang M."/>
            <person name="Wolf Y.I."/>
            <person name="Yamagata H."/>
            <person name="Yamada T."/>
            <person name="Ye Y."/>
            <person name="Shaw J.R."/>
            <person name="Andrews J."/>
            <person name="Crease T.J."/>
            <person name="Tang H."/>
            <person name="Lucas S.M."/>
            <person name="Robertson H.M."/>
            <person name="Bork P."/>
            <person name="Koonin E.V."/>
            <person name="Zdobnov E.M."/>
            <person name="Grigoriev I.V."/>
            <person name="Lynch M."/>
            <person name="Boore J.L."/>
        </authorList>
    </citation>
    <scope>NUCLEOTIDE SEQUENCE [LARGE SCALE GENOMIC DNA]</scope>
</reference>
<evidence type="ECO:0000313" key="2">
    <source>
        <dbReference type="EMBL" id="EFX61889.1"/>
    </source>
</evidence>
<dbReference type="KEGG" id="dpx:DAPPUDRAFT_120811"/>
<accession>E9I291</accession>